<dbReference type="SMART" id="SM00382">
    <property type="entry name" value="AAA"/>
    <property type="match status" value="1"/>
</dbReference>
<dbReference type="Pfam" id="PF01695">
    <property type="entry name" value="IstB_IS21"/>
    <property type="match status" value="1"/>
</dbReference>
<evidence type="ECO:0000313" key="4">
    <source>
        <dbReference type="EMBL" id="THJ65599.1"/>
    </source>
</evidence>
<dbReference type="InterPro" id="IPR028350">
    <property type="entry name" value="DNAC/IstB-like"/>
</dbReference>
<dbReference type="EMBL" id="SSWH01000010">
    <property type="protein sequence ID" value="THJ65599.1"/>
    <property type="molecule type" value="Genomic_DNA"/>
</dbReference>
<dbReference type="InterPro" id="IPR027417">
    <property type="entry name" value="P-loop_NTPase"/>
</dbReference>
<dbReference type="SUPFAM" id="SSF52540">
    <property type="entry name" value="P-loop containing nucleoside triphosphate hydrolases"/>
    <property type="match status" value="1"/>
</dbReference>
<dbReference type="PIRSF" id="PIRSF003073">
    <property type="entry name" value="DNAC_TnpB_IstB"/>
    <property type="match status" value="1"/>
</dbReference>
<evidence type="ECO:0000313" key="5">
    <source>
        <dbReference type="Proteomes" id="UP000305233"/>
    </source>
</evidence>
<dbReference type="Gene3D" id="3.40.50.300">
    <property type="entry name" value="P-loop containing nucleotide triphosphate hydrolases"/>
    <property type="match status" value="1"/>
</dbReference>
<dbReference type="InterPro" id="IPR003593">
    <property type="entry name" value="AAA+_ATPase"/>
</dbReference>
<dbReference type="GO" id="GO:0006260">
    <property type="term" value="P:DNA replication"/>
    <property type="evidence" value="ECO:0007669"/>
    <property type="project" value="TreeGrafter"/>
</dbReference>
<comment type="caution">
    <text evidence="4">The sequence shown here is derived from an EMBL/GenBank/DDBJ whole genome shotgun (WGS) entry which is preliminary data.</text>
</comment>
<dbReference type="AlphaFoldDB" id="A0A4V3Z588"/>
<evidence type="ECO:0000256" key="2">
    <source>
        <dbReference type="ARBA" id="ARBA00022741"/>
    </source>
</evidence>
<dbReference type="CDD" id="cd00009">
    <property type="entry name" value="AAA"/>
    <property type="match status" value="1"/>
</dbReference>
<dbReference type="PRINTS" id="PR00051">
    <property type="entry name" value="DNAA"/>
</dbReference>
<reference evidence="4 5" key="1">
    <citation type="submission" date="2019-04" db="EMBL/GenBank/DDBJ databases">
        <authorList>
            <person name="Liu Q."/>
            <person name="Xin Y.-H."/>
        </authorList>
    </citation>
    <scope>NUCLEOTIDE SEQUENCE [LARGE SCALE GENOMIC DNA]</scope>
    <source>
        <strain evidence="4 5">AM23</strain>
    </source>
</reference>
<keyword evidence="2" id="KW-0547">Nucleotide-binding</keyword>
<dbReference type="InterPro" id="IPR047661">
    <property type="entry name" value="IstB"/>
</dbReference>
<sequence>MSAPAPAVTAMSEAAAQAAITAACKTLFLPTIRTQATELAQAAARERLTHTAYLAEVLAVECDDRESRRRARRVKEAKFPRTKRLEDFDTTVMPDLPPATLAHLATGTWIDAGQPLVLLGDSGTGKSHLLIGLGTAAAEQGRRVRYITTAALVNELTEAADTNQLSRLIGRYARLDLLCLDELGYVSLDARGAELLFQIITEREERASIACATNAPFSEWGATFTDPRLAAAVVDRLTFNAHIINTGTASYRLRTTQEQRS</sequence>
<accession>A0A4V3Z588</accession>
<comment type="similarity">
    <text evidence="1">Belongs to the IS21/IS1162 putative ATP-binding protein family.</text>
</comment>
<evidence type="ECO:0000256" key="3">
    <source>
        <dbReference type="ARBA" id="ARBA00022840"/>
    </source>
</evidence>
<keyword evidence="5" id="KW-1185">Reference proteome</keyword>
<dbReference type="NCBIfam" id="NF038214">
    <property type="entry name" value="IS21_help_AAA"/>
    <property type="match status" value="1"/>
</dbReference>
<keyword evidence="3" id="KW-0067">ATP-binding</keyword>
<name>A0A4V3Z588_9MICC</name>
<dbReference type="OrthoDB" id="9773429at2"/>
<dbReference type="InterPro" id="IPR002611">
    <property type="entry name" value="IstB_ATP-bd"/>
</dbReference>
<gene>
    <name evidence="4" type="ORF">E8P82_11485</name>
</gene>
<protein>
    <submittedName>
        <fullName evidence="4">AAA family ATPase</fullName>
    </submittedName>
</protein>
<dbReference type="GO" id="GO:0005524">
    <property type="term" value="F:ATP binding"/>
    <property type="evidence" value="ECO:0007669"/>
    <property type="project" value="UniProtKB-KW"/>
</dbReference>
<proteinExistence type="inferred from homology"/>
<dbReference type="PANTHER" id="PTHR30050">
    <property type="entry name" value="CHROMOSOMAL REPLICATION INITIATOR PROTEIN DNAA"/>
    <property type="match status" value="1"/>
</dbReference>
<evidence type="ECO:0000256" key="1">
    <source>
        <dbReference type="ARBA" id="ARBA00008059"/>
    </source>
</evidence>
<dbReference type="PANTHER" id="PTHR30050:SF4">
    <property type="entry name" value="ATP-BINDING PROTEIN RV3427C IN INSERTION SEQUENCE-RELATED"/>
    <property type="match status" value="1"/>
</dbReference>
<dbReference type="Proteomes" id="UP000305233">
    <property type="component" value="Unassembled WGS sequence"/>
</dbReference>
<organism evidence="4 5">
    <name type="scientific">Arthrobacter echini</name>
    <dbReference type="NCBI Taxonomy" id="1529066"/>
    <lineage>
        <taxon>Bacteria</taxon>
        <taxon>Bacillati</taxon>
        <taxon>Actinomycetota</taxon>
        <taxon>Actinomycetes</taxon>
        <taxon>Micrococcales</taxon>
        <taxon>Micrococcaceae</taxon>
        <taxon>Arthrobacter</taxon>
    </lineage>
</organism>
<dbReference type="InterPro" id="IPR020591">
    <property type="entry name" value="Chromosome_initiator_DnaA-like"/>
</dbReference>
<dbReference type="RefSeq" id="WP_136455032.1">
    <property type="nucleotide sequence ID" value="NZ_SSWH01000010.1"/>
</dbReference>